<keyword evidence="1" id="KW-0396">Initiation factor</keyword>
<evidence type="ECO:0000256" key="4">
    <source>
        <dbReference type="ARBA" id="ARBA00022917"/>
    </source>
</evidence>
<dbReference type="PANTHER" id="PTHR11960:SF66">
    <property type="entry name" value="EUKARYOTIC TRANSLATION INITIATION FACTOR 4E TYPE 3"/>
    <property type="match status" value="1"/>
</dbReference>
<evidence type="ECO:0000256" key="2">
    <source>
        <dbReference type="ARBA" id="ARBA00022845"/>
    </source>
</evidence>
<protein>
    <recommendedName>
        <fullName evidence="6">Eukaryotic translation initiation factor 4E</fullName>
    </recommendedName>
</protein>
<organism evidence="5">
    <name type="scientific">viral metagenome</name>
    <dbReference type="NCBI Taxonomy" id="1070528"/>
    <lineage>
        <taxon>unclassified sequences</taxon>
        <taxon>metagenomes</taxon>
        <taxon>organismal metagenomes</taxon>
    </lineage>
</organism>
<dbReference type="GO" id="GO:0016281">
    <property type="term" value="C:eukaryotic translation initiation factor 4F complex"/>
    <property type="evidence" value="ECO:0007669"/>
    <property type="project" value="TreeGrafter"/>
</dbReference>
<dbReference type="PANTHER" id="PTHR11960">
    <property type="entry name" value="EUKARYOTIC TRANSLATION INITIATION FACTOR 4E RELATED"/>
    <property type="match status" value="1"/>
</dbReference>
<evidence type="ECO:0000256" key="3">
    <source>
        <dbReference type="ARBA" id="ARBA00022884"/>
    </source>
</evidence>
<name>A0A6C0HW10_9ZZZZ</name>
<dbReference type="Pfam" id="PF01652">
    <property type="entry name" value="IF4E"/>
    <property type="match status" value="1"/>
</dbReference>
<proteinExistence type="predicted"/>
<dbReference type="InterPro" id="IPR023398">
    <property type="entry name" value="TIF_eIF4e-like"/>
</dbReference>
<dbReference type="SUPFAM" id="SSF55418">
    <property type="entry name" value="eIF4e-like"/>
    <property type="match status" value="1"/>
</dbReference>
<reference evidence="5" key="1">
    <citation type="journal article" date="2020" name="Nature">
        <title>Giant virus diversity and host interactions through global metagenomics.</title>
        <authorList>
            <person name="Schulz F."/>
            <person name="Roux S."/>
            <person name="Paez-Espino D."/>
            <person name="Jungbluth S."/>
            <person name="Walsh D.A."/>
            <person name="Denef V.J."/>
            <person name="McMahon K.D."/>
            <person name="Konstantinidis K.T."/>
            <person name="Eloe-Fadrosh E.A."/>
            <person name="Kyrpides N.C."/>
            <person name="Woyke T."/>
        </authorList>
    </citation>
    <scope>NUCLEOTIDE SEQUENCE</scope>
    <source>
        <strain evidence="5">GVMAG-M-3300023184-177</strain>
    </source>
</reference>
<evidence type="ECO:0008006" key="6">
    <source>
        <dbReference type="Google" id="ProtNLM"/>
    </source>
</evidence>
<evidence type="ECO:0000256" key="1">
    <source>
        <dbReference type="ARBA" id="ARBA00022540"/>
    </source>
</evidence>
<dbReference type="EMBL" id="MN740017">
    <property type="protein sequence ID" value="QHT84336.1"/>
    <property type="molecule type" value="Genomic_DNA"/>
</dbReference>
<keyword evidence="2" id="KW-0810">Translation regulation</keyword>
<dbReference type="GO" id="GO:0000340">
    <property type="term" value="F:RNA 7-methylguanosine cap binding"/>
    <property type="evidence" value="ECO:0007669"/>
    <property type="project" value="TreeGrafter"/>
</dbReference>
<dbReference type="InterPro" id="IPR001040">
    <property type="entry name" value="TIF_eIF_4E"/>
</dbReference>
<dbReference type="Gene3D" id="3.30.760.10">
    <property type="entry name" value="RNA Cap, Translation Initiation Factor Eif4e"/>
    <property type="match status" value="1"/>
</dbReference>
<keyword evidence="3" id="KW-0694">RNA-binding</keyword>
<evidence type="ECO:0000313" key="5">
    <source>
        <dbReference type="EMBL" id="QHT84336.1"/>
    </source>
</evidence>
<sequence length="162" mass="18892">MDNKFSDNWNVWYHHTKDNWTIDGYKKIFKIDNGVDFWKLYNNWESFGGITARHFFLMKNDCQPVWEDPINMKGGCWSFKIVDSMASELWEDLSVLIVSNELVQGTTALGLSITLKKNNTCVVKIWNDDSNKNSIKYINKNILKKWGTDIIYIAHMAENTIG</sequence>
<accession>A0A6C0HW10</accession>
<dbReference type="AlphaFoldDB" id="A0A6C0HW10"/>
<dbReference type="GO" id="GO:0006417">
    <property type="term" value="P:regulation of translation"/>
    <property type="evidence" value="ECO:0007669"/>
    <property type="project" value="UniProtKB-KW"/>
</dbReference>
<keyword evidence="4" id="KW-0648">Protein biosynthesis</keyword>
<dbReference type="GO" id="GO:0003743">
    <property type="term" value="F:translation initiation factor activity"/>
    <property type="evidence" value="ECO:0007669"/>
    <property type="project" value="UniProtKB-KW"/>
</dbReference>